<organism evidence="1 2">
    <name type="scientific">Psophocarpus tetragonolobus</name>
    <name type="common">Winged bean</name>
    <name type="synonym">Dolichos tetragonolobus</name>
    <dbReference type="NCBI Taxonomy" id="3891"/>
    <lineage>
        <taxon>Eukaryota</taxon>
        <taxon>Viridiplantae</taxon>
        <taxon>Streptophyta</taxon>
        <taxon>Embryophyta</taxon>
        <taxon>Tracheophyta</taxon>
        <taxon>Spermatophyta</taxon>
        <taxon>Magnoliopsida</taxon>
        <taxon>eudicotyledons</taxon>
        <taxon>Gunneridae</taxon>
        <taxon>Pentapetalae</taxon>
        <taxon>rosids</taxon>
        <taxon>fabids</taxon>
        <taxon>Fabales</taxon>
        <taxon>Fabaceae</taxon>
        <taxon>Papilionoideae</taxon>
        <taxon>50 kb inversion clade</taxon>
        <taxon>NPAAA clade</taxon>
        <taxon>indigoferoid/millettioid clade</taxon>
        <taxon>Phaseoleae</taxon>
        <taxon>Psophocarpus</taxon>
    </lineage>
</organism>
<protein>
    <submittedName>
        <fullName evidence="1">Uncharacterized protein</fullName>
    </submittedName>
</protein>
<gene>
    <name evidence="1" type="ORF">VNO78_00445</name>
</gene>
<comment type="caution">
    <text evidence="1">The sequence shown here is derived from an EMBL/GenBank/DDBJ whole genome shotgun (WGS) entry which is preliminary data.</text>
</comment>
<keyword evidence="2" id="KW-1185">Reference proteome</keyword>
<name>A0AAN9SYG0_PSOTE</name>
<proteinExistence type="predicted"/>
<dbReference type="EMBL" id="JAYMYS010000001">
    <property type="protein sequence ID" value="KAK7409990.1"/>
    <property type="molecule type" value="Genomic_DNA"/>
</dbReference>
<dbReference type="Proteomes" id="UP001386955">
    <property type="component" value="Unassembled WGS sequence"/>
</dbReference>
<accession>A0AAN9SYG0</accession>
<evidence type="ECO:0000313" key="2">
    <source>
        <dbReference type="Proteomes" id="UP001386955"/>
    </source>
</evidence>
<evidence type="ECO:0000313" key="1">
    <source>
        <dbReference type="EMBL" id="KAK7409990.1"/>
    </source>
</evidence>
<reference evidence="1 2" key="1">
    <citation type="submission" date="2024-01" db="EMBL/GenBank/DDBJ databases">
        <title>The genomes of 5 underutilized Papilionoideae crops provide insights into root nodulation and disease resistanc.</title>
        <authorList>
            <person name="Jiang F."/>
        </authorList>
    </citation>
    <scope>NUCLEOTIDE SEQUENCE [LARGE SCALE GENOMIC DNA]</scope>
    <source>
        <strain evidence="1">DUOXIRENSHENG_FW03</strain>
        <tissue evidence="1">Leaves</tissue>
    </source>
</reference>
<sequence length="70" mass="8203">MWENVEAMAERIRRTRPRREKFQDPLNQIGRANRRGDGTFSCFVVKEITTFNLTGTERMRGGASVWDRIS</sequence>
<dbReference type="AlphaFoldDB" id="A0AAN9SYG0"/>